<evidence type="ECO:0000313" key="1">
    <source>
        <dbReference type="EMBL" id="AKK19734.1"/>
    </source>
</evidence>
<name>A0A0G3I1K1_LIBAF</name>
<protein>
    <submittedName>
        <fullName evidence="1">Uncharacterized protein</fullName>
    </submittedName>
</protein>
<dbReference type="AlphaFoldDB" id="A0A0G3I1K1"/>
<keyword evidence="2" id="KW-1185">Reference proteome</keyword>
<gene>
    <name evidence="1" type="ORF">G293_00420</name>
</gene>
<evidence type="ECO:0000313" key="2">
    <source>
        <dbReference type="Proteomes" id="UP000035503"/>
    </source>
</evidence>
<organism evidence="1 2">
    <name type="scientific">Candidatus Liberibacter africanus PTSAPSY</name>
    <dbReference type="NCBI Taxonomy" id="1277257"/>
    <lineage>
        <taxon>Bacteria</taxon>
        <taxon>Pseudomonadati</taxon>
        <taxon>Pseudomonadota</taxon>
        <taxon>Alphaproteobacteria</taxon>
        <taxon>Hyphomicrobiales</taxon>
        <taxon>Rhizobiaceae</taxon>
        <taxon>Liberibacter</taxon>
    </lineage>
</organism>
<proteinExistence type="predicted"/>
<dbReference type="PATRIC" id="fig|1277257.4.peg.94"/>
<dbReference type="EMBL" id="CP004021">
    <property type="protein sequence ID" value="AKK19734.1"/>
    <property type="molecule type" value="Genomic_DNA"/>
</dbReference>
<sequence>MPKNLEYNSSSFLCLQKSVDIFHMSESSKEDTIYFYRFYMRYSGNNIAMLSTNYPQVIHRLSTDYPGVIHKLSTS</sequence>
<reference evidence="1 2" key="1">
    <citation type="journal article" date="2015" name="Genome Announc.">
        <title>Complete Genome Sequence of 'Candidatus Liberibacter africanus,' a Bacterium Associated with Citrus Huanglongbing.</title>
        <authorList>
            <person name="Lin H."/>
            <person name="Pietersen G."/>
            <person name="Han C."/>
            <person name="Read D.A."/>
            <person name="Lou B."/>
            <person name="Gupta G."/>
            <person name="Civerolo E.L."/>
        </authorList>
    </citation>
    <scope>NUCLEOTIDE SEQUENCE [LARGE SCALE GENOMIC DNA]</scope>
    <source>
        <strain evidence="1 2">PTSAPSY</strain>
    </source>
</reference>
<dbReference type="KEGG" id="lau:G293_00420"/>
<accession>A0A0G3I1K1</accession>
<dbReference type="Proteomes" id="UP000035503">
    <property type="component" value="Chromosome"/>
</dbReference>